<keyword evidence="6" id="KW-1185">Reference proteome</keyword>
<feature type="domain" description="Tyrosinase copper-binding" evidence="3">
    <location>
        <begin position="83"/>
        <end position="100"/>
    </location>
</feature>
<dbReference type="PANTHER" id="PTHR11474:SF76">
    <property type="entry name" value="SHKT DOMAIN-CONTAINING PROTEIN"/>
    <property type="match status" value="1"/>
</dbReference>
<dbReference type="InterPro" id="IPR002227">
    <property type="entry name" value="Tyrosinase_Cu-bd"/>
</dbReference>
<dbReference type="GeneID" id="92835508"/>
<dbReference type="Gene3D" id="1.10.1280.10">
    <property type="entry name" value="Di-copper center containing domain from catechol oxidase"/>
    <property type="match status" value="1"/>
</dbReference>
<dbReference type="RefSeq" id="WP_004662434.1">
    <property type="nucleotide sequence ID" value="NZ_BMDV01000001.1"/>
</dbReference>
<comment type="caution">
    <text evidence="5">The sequence shown here is derived from an EMBL/GenBank/DDBJ whole genome shotgun (WGS) entry which is preliminary data.</text>
</comment>
<sequence length="508" mass="56499">MTYIRKSVWANGGDLDDPILFWYAKAVGALKAKALDDPTSWRFFAGIHGFDAELWESFGYYDPTVDQLPTAEVQATYWRQCQHGTWFFVPWHRGYLVAIESILRAEIIAQGGPQDWALPFWDYSDTTNPNAAYMPPAFERTHLPDGSVNPLYVAQRYGTYHPLPAQDITLTALEDLEFTTPHNFKAFGGPVTSFSHSNRIFGDLESKPHNLVHDDIGGDNGIMSDPDSAGLDPIFYLHHANIDRLWSVWLELGNGRSNPIDPQWLQGPIGSRQFIMPLASGDSWQYTPQAVQDNSDINVNGKQLGYEYTPGSGVNSTQEMLSTSENRAKTFGLESFKNSIDLQPVASELIGATTKKLQIDGLTNVTIPLDHKMKNTLQKSFMALDESSQSNVAEPDRVFLKLENVKANREGIILDIYTTLTDDSDQNKTSLVESIGLFGIRKASSSKEEHGGAGLNIIVDITDYFDELHLNKQIAGTNAFPISFVPRQPLAADTDLSIGQISVYREGL</sequence>
<evidence type="ECO:0000256" key="2">
    <source>
        <dbReference type="ARBA" id="ARBA00023008"/>
    </source>
</evidence>
<dbReference type="Proteomes" id="UP000013190">
    <property type="component" value="Unassembled WGS sequence"/>
</dbReference>
<evidence type="ECO:0000259" key="3">
    <source>
        <dbReference type="PROSITE" id="PS00497"/>
    </source>
</evidence>
<feature type="domain" description="Tyrosinase copper-binding" evidence="4">
    <location>
        <begin position="232"/>
        <end position="243"/>
    </location>
</feature>
<dbReference type="PANTHER" id="PTHR11474">
    <property type="entry name" value="TYROSINASE FAMILY MEMBER"/>
    <property type="match status" value="1"/>
</dbReference>
<evidence type="ECO:0000259" key="4">
    <source>
        <dbReference type="PROSITE" id="PS00498"/>
    </source>
</evidence>
<dbReference type="InterPro" id="IPR008922">
    <property type="entry name" value="Di-copper_centre_dom_sf"/>
</dbReference>
<dbReference type="InterPro" id="IPR050316">
    <property type="entry name" value="Tyrosinase/Hemocyanin"/>
</dbReference>
<reference evidence="6" key="1">
    <citation type="submission" date="2013-02" db="EMBL/GenBank/DDBJ databases">
        <title>The Genome Sequence of Acinetobacter sp. NIPH 236.</title>
        <authorList>
            <consortium name="The Broad Institute Genome Sequencing Platform"/>
            <consortium name="The Broad Institute Genome Sequencing Center for Infectious Disease"/>
            <person name="Cerqueira G."/>
            <person name="Feldgarden M."/>
            <person name="Courvalin P."/>
            <person name="Perichon B."/>
            <person name="Grillot-Courvalin C."/>
            <person name="Clermont D."/>
            <person name="Rocha E."/>
            <person name="Yoon E.-J."/>
            <person name="Nemec A."/>
            <person name="Walker B."/>
            <person name="Young S.K."/>
            <person name="Zeng Q."/>
            <person name="Gargeya S."/>
            <person name="Fitzgerald M."/>
            <person name="Haas B."/>
            <person name="Abouelleil A."/>
            <person name="Alvarado L."/>
            <person name="Arachchi H.M."/>
            <person name="Berlin A.M."/>
            <person name="Chapman S.B."/>
            <person name="Dewar J."/>
            <person name="Goldberg J."/>
            <person name="Griggs A."/>
            <person name="Gujja S."/>
            <person name="Hansen M."/>
            <person name="Howarth C."/>
            <person name="Imamovic A."/>
            <person name="Larimer J."/>
            <person name="McCowan C."/>
            <person name="Murphy C."/>
            <person name="Neiman D."/>
            <person name="Pearson M."/>
            <person name="Priest M."/>
            <person name="Roberts A."/>
            <person name="Saif S."/>
            <person name="Shea T."/>
            <person name="Sisk P."/>
            <person name="Sykes S."/>
            <person name="Wortman J."/>
            <person name="Nusbaum C."/>
            <person name="Birren B."/>
        </authorList>
    </citation>
    <scope>NUCLEOTIDE SEQUENCE [LARGE SCALE GENOMIC DNA]</scope>
    <source>
        <strain evidence="6">NIPH 236</strain>
    </source>
</reference>
<protein>
    <recommendedName>
        <fullName evidence="3 4">Tyrosinase copper-binding domain-containing protein</fullName>
    </recommendedName>
</protein>
<name>A0ABN0JMP8_9GAMM</name>
<evidence type="ECO:0000313" key="6">
    <source>
        <dbReference type="Proteomes" id="UP000013190"/>
    </source>
</evidence>
<evidence type="ECO:0000313" key="5">
    <source>
        <dbReference type="EMBL" id="ENU26576.1"/>
    </source>
</evidence>
<evidence type="ECO:0000256" key="1">
    <source>
        <dbReference type="ARBA" id="ARBA00022723"/>
    </source>
</evidence>
<dbReference type="SUPFAM" id="SSF48056">
    <property type="entry name" value="Di-copper centre-containing domain"/>
    <property type="match status" value="1"/>
</dbReference>
<organism evidence="5 6">
    <name type="scientific">Acinetobacter modestus</name>
    <dbReference type="NCBI Taxonomy" id="1776740"/>
    <lineage>
        <taxon>Bacteria</taxon>
        <taxon>Pseudomonadati</taxon>
        <taxon>Pseudomonadota</taxon>
        <taxon>Gammaproteobacteria</taxon>
        <taxon>Moraxellales</taxon>
        <taxon>Moraxellaceae</taxon>
        <taxon>Acinetobacter</taxon>
    </lineage>
</organism>
<dbReference type="InterPro" id="IPR057190">
    <property type="entry name" value="DUF7868"/>
</dbReference>
<dbReference type="PROSITE" id="PS00497">
    <property type="entry name" value="TYROSINASE_1"/>
    <property type="match status" value="1"/>
</dbReference>
<dbReference type="Pfam" id="PF00264">
    <property type="entry name" value="Tyrosinase"/>
    <property type="match status" value="1"/>
</dbReference>
<dbReference type="PROSITE" id="PS00498">
    <property type="entry name" value="TYROSINASE_2"/>
    <property type="match status" value="1"/>
</dbReference>
<proteinExistence type="predicted"/>
<keyword evidence="2" id="KW-0186">Copper</keyword>
<keyword evidence="1" id="KW-0479">Metal-binding</keyword>
<dbReference type="PRINTS" id="PR00092">
    <property type="entry name" value="TYROSINASE"/>
</dbReference>
<reference evidence="5 6" key="2">
    <citation type="journal article" date="2016" name="Int. J. Syst. Evol. Microbiol.">
        <title>Taxonomy of haemolytic and/or proteolytic strains of the genus Acinetobacter with the proposal of Acinetobacter courvalinii sp. nov. (genomic species 14 sensu Bouvet &amp; Jeanjean), Acinetobacter dispersus sp. nov. (genomic species 17), Acinetobacter modestus sp. nov., Acinetobacter proteolyticus sp. nov. and Acinetobacter vivianii sp. nov.</title>
        <authorList>
            <person name="Nemec A."/>
            <person name="Radolfova-Krizova L."/>
            <person name="Maixnerova M."/>
            <person name="Vrestiakova E."/>
            <person name="Jezek P."/>
            <person name="Sedo O."/>
        </authorList>
    </citation>
    <scope>NUCLEOTIDE SEQUENCE [LARGE SCALE GENOMIC DNA]</scope>
    <source>
        <strain evidence="5 6">NIPH 236</strain>
    </source>
</reference>
<dbReference type="EMBL" id="APOJ01000025">
    <property type="protein sequence ID" value="ENU26576.1"/>
    <property type="molecule type" value="Genomic_DNA"/>
</dbReference>
<gene>
    <name evidence="5" type="ORF">F992_02124</name>
</gene>
<accession>A0ABN0JMP8</accession>
<dbReference type="Pfam" id="PF25271">
    <property type="entry name" value="DUF7868"/>
    <property type="match status" value="1"/>
</dbReference>